<dbReference type="AlphaFoldDB" id="A0A1D1VM49"/>
<evidence type="ECO:0000313" key="3">
    <source>
        <dbReference type="Proteomes" id="UP000186922"/>
    </source>
</evidence>
<dbReference type="Pfam" id="PF03358">
    <property type="entry name" value="FMN_red"/>
    <property type="match status" value="1"/>
</dbReference>
<feature type="domain" description="NADPH-dependent FMN reductase-like" evidence="1">
    <location>
        <begin position="9"/>
        <end position="155"/>
    </location>
</feature>
<sequence length="201" mass="22307">MTAQGSQLRFLVFVGSVRRNGMAARVGRFVQKLLETRHHSVEVLDPKELNLGEVIQPLHFYSNPRQVPAILHHINEKIKAADGFVVVAAEYNSAISPASSSLMGNFPQSSYAYRPSAIVTYSAGKFGGIRAAMQLRQFLSELRTVHVPAMLVVPRVHETILEDGEETTGGYLTRAGDTMCRQLAWYANALKKHRESEDTPD</sequence>
<dbReference type="PANTHER" id="PTHR30543:SF21">
    <property type="entry name" value="NAD(P)H-DEPENDENT FMN REDUCTASE LOT6"/>
    <property type="match status" value="1"/>
</dbReference>
<dbReference type="InterPro" id="IPR005025">
    <property type="entry name" value="FMN_Rdtase-like_dom"/>
</dbReference>
<dbReference type="GO" id="GO:0010181">
    <property type="term" value="F:FMN binding"/>
    <property type="evidence" value="ECO:0007669"/>
    <property type="project" value="TreeGrafter"/>
</dbReference>
<accession>A0A1D1VM49</accession>
<name>A0A1D1VM49_RAMVA</name>
<evidence type="ECO:0000313" key="2">
    <source>
        <dbReference type="EMBL" id="GAV01203.1"/>
    </source>
</evidence>
<dbReference type="GO" id="GO:0016491">
    <property type="term" value="F:oxidoreductase activity"/>
    <property type="evidence" value="ECO:0007669"/>
    <property type="project" value="InterPro"/>
</dbReference>
<comment type="caution">
    <text evidence="2">The sequence shown here is derived from an EMBL/GenBank/DDBJ whole genome shotgun (WGS) entry which is preliminary data.</text>
</comment>
<protein>
    <recommendedName>
        <fullName evidence="1">NADPH-dependent FMN reductase-like domain-containing protein</fullName>
    </recommendedName>
</protein>
<dbReference type="InterPro" id="IPR050712">
    <property type="entry name" value="NAD(P)H-dep_reductase"/>
</dbReference>
<dbReference type="STRING" id="947166.A0A1D1VM49"/>
<organism evidence="2 3">
    <name type="scientific">Ramazzottius varieornatus</name>
    <name type="common">Water bear</name>
    <name type="synonym">Tardigrade</name>
    <dbReference type="NCBI Taxonomy" id="947166"/>
    <lineage>
        <taxon>Eukaryota</taxon>
        <taxon>Metazoa</taxon>
        <taxon>Ecdysozoa</taxon>
        <taxon>Tardigrada</taxon>
        <taxon>Eutardigrada</taxon>
        <taxon>Parachela</taxon>
        <taxon>Hypsibioidea</taxon>
        <taxon>Ramazzottiidae</taxon>
        <taxon>Ramazzottius</taxon>
    </lineage>
</organism>
<dbReference type="Proteomes" id="UP000186922">
    <property type="component" value="Unassembled WGS sequence"/>
</dbReference>
<dbReference type="Gene3D" id="3.40.50.360">
    <property type="match status" value="1"/>
</dbReference>
<dbReference type="EMBL" id="BDGG01000007">
    <property type="protein sequence ID" value="GAV01203.1"/>
    <property type="molecule type" value="Genomic_DNA"/>
</dbReference>
<dbReference type="OrthoDB" id="68575at2759"/>
<dbReference type="PANTHER" id="PTHR30543">
    <property type="entry name" value="CHROMATE REDUCTASE"/>
    <property type="match status" value="1"/>
</dbReference>
<proteinExistence type="predicted"/>
<gene>
    <name evidence="2" type="primary">RvY_11950</name>
    <name evidence="2" type="synonym">RvY_11950.1</name>
    <name evidence="2" type="ORF">RvY_11950-1</name>
</gene>
<reference evidence="2 3" key="1">
    <citation type="journal article" date="2016" name="Nat. Commun.">
        <title>Extremotolerant tardigrade genome and improved radiotolerance of human cultured cells by tardigrade-unique protein.</title>
        <authorList>
            <person name="Hashimoto T."/>
            <person name="Horikawa D.D."/>
            <person name="Saito Y."/>
            <person name="Kuwahara H."/>
            <person name="Kozuka-Hata H."/>
            <person name="Shin-I T."/>
            <person name="Minakuchi Y."/>
            <person name="Ohishi K."/>
            <person name="Motoyama A."/>
            <person name="Aizu T."/>
            <person name="Enomoto A."/>
            <person name="Kondo K."/>
            <person name="Tanaka S."/>
            <person name="Hara Y."/>
            <person name="Koshikawa S."/>
            <person name="Sagara H."/>
            <person name="Miura T."/>
            <person name="Yokobori S."/>
            <person name="Miyagawa K."/>
            <person name="Suzuki Y."/>
            <person name="Kubo T."/>
            <person name="Oyama M."/>
            <person name="Kohara Y."/>
            <person name="Fujiyama A."/>
            <person name="Arakawa K."/>
            <person name="Katayama T."/>
            <person name="Toyoda A."/>
            <person name="Kunieda T."/>
        </authorList>
    </citation>
    <scope>NUCLEOTIDE SEQUENCE [LARGE SCALE GENOMIC DNA]</scope>
    <source>
        <strain evidence="2 3">YOKOZUNA-1</strain>
    </source>
</reference>
<dbReference type="SUPFAM" id="SSF52218">
    <property type="entry name" value="Flavoproteins"/>
    <property type="match status" value="1"/>
</dbReference>
<dbReference type="InterPro" id="IPR029039">
    <property type="entry name" value="Flavoprotein-like_sf"/>
</dbReference>
<evidence type="ECO:0000259" key="1">
    <source>
        <dbReference type="Pfam" id="PF03358"/>
    </source>
</evidence>
<dbReference type="GO" id="GO:0005829">
    <property type="term" value="C:cytosol"/>
    <property type="evidence" value="ECO:0007669"/>
    <property type="project" value="TreeGrafter"/>
</dbReference>
<keyword evidence="3" id="KW-1185">Reference proteome</keyword>